<gene>
    <name evidence="1" type="ORF">DV733_06710</name>
</gene>
<reference evidence="1 2" key="1">
    <citation type="journal article" date="2019" name="Nat. Commun.">
        <title>A new type of DNA phosphorothioation-based antiviral system in archaea.</title>
        <authorList>
            <person name="Xiong L."/>
            <person name="Liu S."/>
            <person name="Chen S."/>
            <person name="Xiao Y."/>
            <person name="Zhu B."/>
            <person name="Gao Y."/>
            <person name="Zhang Y."/>
            <person name="Chen B."/>
            <person name="Luo J."/>
            <person name="Deng Z."/>
            <person name="Chen X."/>
            <person name="Wang L."/>
            <person name="Chen S."/>
        </authorList>
    </citation>
    <scope>NUCLEOTIDE SEQUENCE [LARGE SCALE GENOMIC DNA]</scope>
    <source>
        <strain evidence="1 2">CBA1105</strain>
    </source>
</reference>
<protein>
    <submittedName>
        <fullName evidence="1">YlbF family regulator</fullName>
    </submittedName>
</protein>
<evidence type="ECO:0000313" key="2">
    <source>
        <dbReference type="Proteomes" id="UP000296706"/>
    </source>
</evidence>
<dbReference type="Pfam" id="PF06133">
    <property type="entry name" value="Com_YlbF"/>
    <property type="match status" value="1"/>
</dbReference>
<dbReference type="EMBL" id="CP031310">
    <property type="protein sequence ID" value="QCC50954.1"/>
    <property type="molecule type" value="Genomic_DNA"/>
</dbReference>
<organism evidence="1 2">
    <name type="scientific">Halapricum salinum</name>
    <dbReference type="NCBI Taxonomy" id="1457250"/>
    <lineage>
        <taxon>Archaea</taxon>
        <taxon>Methanobacteriati</taxon>
        <taxon>Methanobacteriota</taxon>
        <taxon>Stenosarchaea group</taxon>
        <taxon>Halobacteria</taxon>
        <taxon>Halobacteriales</taxon>
        <taxon>Haloarculaceae</taxon>
        <taxon>Halapricum</taxon>
    </lineage>
</organism>
<proteinExistence type="predicted"/>
<dbReference type="GeneID" id="39847540"/>
<name>A0A4D6HA56_9EURY</name>
<accession>A0A4D6HA56</accession>
<dbReference type="OrthoDB" id="203899at2157"/>
<dbReference type="KEGG" id="hsn:DV733_06710"/>
<dbReference type="SUPFAM" id="SSF158622">
    <property type="entry name" value="YheA/YmcA-like"/>
    <property type="match status" value="1"/>
</dbReference>
<dbReference type="InterPro" id="IPR010368">
    <property type="entry name" value="Com_YlbF"/>
</dbReference>
<dbReference type="AlphaFoldDB" id="A0A4D6HA56"/>
<sequence>MNDLQFEEQAVEDELRTFVQTLTDSETYREFVEASEALDDDSEATALLREFEQKRQQLQQDEFDQSVMSELQDIKSKMTDNETIQRHCQAQKALVDLLQGTNDVISDQIGRTFAQSIGGGCC</sequence>
<dbReference type="NCBIfam" id="NF041416">
    <property type="entry name" value="halo_CC_star_2"/>
    <property type="match status" value="1"/>
</dbReference>
<dbReference type="STRING" id="1457250.GCA_000755225_00142"/>
<keyword evidence="2" id="KW-1185">Reference proteome</keyword>
<dbReference type="InterPro" id="IPR023378">
    <property type="entry name" value="YheA/YmcA-like_dom_sf"/>
</dbReference>
<dbReference type="Proteomes" id="UP000296706">
    <property type="component" value="Chromosome"/>
</dbReference>
<dbReference type="Gene3D" id="1.20.1500.10">
    <property type="entry name" value="YheA/YmcA-like"/>
    <property type="match status" value="1"/>
</dbReference>
<evidence type="ECO:0000313" key="1">
    <source>
        <dbReference type="EMBL" id="QCC50954.1"/>
    </source>
</evidence>
<dbReference type="RefSeq" id="WP_049995494.1">
    <property type="nucleotide sequence ID" value="NZ_CP031310.1"/>
</dbReference>